<gene>
    <name evidence="1" type="ORF">UU78_C0012G0001</name>
</gene>
<dbReference type="EMBL" id="LCBY01000012">
    <property type="protein sequence ID" value="KKS22755.1"/>
    <property type="molecule type" value="Genomic_DNA"/>
</dbReference>
<dbReference type="Proteomes" id="UP000034371">
    <property type="component" value="Unassembled WGS sequence"/>
</dbReference>
<proteinExistence type="predicted"/>
<sequence length="27" mass="3258">MRKPFFSQEKKGFRAFQRKAIIAQEKS</sequence>
<comment type="caution">
    <text evidence="1">The sequence shown here is derived from an EMBL/GenBank/DDBJ whole genome shotgun (WGS) entry which is preliminary data.</text>
</comment>
<evidence type="ECO:0000313" key="1">
    <source>
        <dbReference type="EMBL" id="KKS22755.1"/>
    </source>
</evidence>
<accession>A0A0G0XD06</accession>
<protein>
    <submittedName>
        <fullName evidence="1">Uncharacterized protein</fullName>
    </submittedName>
</protein>
<name>A0A0G0XD06_9BACT</name>
<reference evidence="1 2" key="1">
    <citation type="journal article" date="2015" name="Nature">
        <title>rRNA introns, odd ribosomes, and small enigmatic genomes across a large radiation of phyla.</title>
        <authorList>
            <person name="Brown C.T."/>
            <person name="Hug L.A."/>
            <person name="Thomas B.C."/>
            <person name="Sharon I."/>
            <person name="Castelle C.J."/>
            <person name="Singh A."/>
            <person name="Wilkins M.J."/>
            <person name="Williams K.H."/>
            <person name="Banfield J.F."/>
        </authorList>
    </citation>
    <scope>NUCLEOTIDE SEQUENCE [LARGE SCALE GENOMIC DNA]</scope>
</reference>
<dbReference type="AlphaFoldDB" id="A0A0G0XD06"/>
<feature type="non-terminal residue" evidence="1">
    <location>
        <position position="27"/>
    </location>
</feature>
<organism evidence="1 2">
    <name type="scientific">Candidatus Roizmanbacteria bacterium GW2011_GWC2_41_7</name>
    <dbReference type="NCBI Taxonomy" id="1618487"/>
    <lineage>
        <taxon>Bacteria</taxon>
        <taxon>Candidatus Roizmaniibacteriota</taxon>
    </lineage>
</organism>
<evidence type="ECO:0000313" key="2">
    <source>
        <dbReference type="Proteomes" id="UP000034371"/>
    </source>
</evidence>